<comment type="subunit">
    <text evidence="3">Homodimer.</text>
</comment>
<dbReference type="GO" id="GO:0006014">
    <property type="term" value="P:D-ribose metabolic process"/>
    <property type="evidence" value="ECO:0007669"/>
    <property type="project" value="TreeGrafter"/>
</dbReference>
<dbReference type="EMBL" id="AYZD01000018">
    <property type="protein sequence ID" value="KRM95929.1"/>
    <property type="molecule type" value="Genomic_DNA"/>
</dbReference>
<evidence type="ECO:0000256" key="1">
    <source>
        <dbReference type="ARBA" id="ARBA00001713"/>
    </source>
</evidence>
<sequence>MKMMSQDELKKIVGEKAVDWIKDGMTVGLGTGSTVKYMVEALAKRIQSEHLNITGVVTSDATAKQARALNIPLKSVDDVDMIDLTIDGADEISSDFQGIKGGGAALLFEKIVASNSRKNLWIVDQSKMSEKLGKFPLPVEVIPYGSKKLFSKFSKKGYAPTFRHDDTGQLKYTDSNNLIIDLHLKEITHPHDLAAYLAEQVGVVEHGLFLDLVNTVIVGYPDGPKVLEAR</sequence>
<dbReference type="SUPFAM" id="SSF100950">
    <property type="entry name" value="NagB/RpiA/CoA transferase-like"/>
    <property type="match status" value="1"/>
</dbReference>
<feature type="active site" description="Proton acceptor" evidence="3">
    <location>
        <position position="109"/>
    </location>
</feature>
<feature type="binding site" evidence="3">
    <location>
        <begin position="100"/>
        <end position="103"/>
    </location>
    <ligand>
        <name>substrate</name>
    </ligand>
</feature>
<dbReference type="UniPathway" id="UPA00115">
    <property type="reaction ID" value="UER00412"/>
</dbReference>
<comment type="similarity">
    <text evidence="3">Belongs to the ribose 5-phosphate isomerase family.</text>
</comment>
<dbReference type="STRING" id="1423725.FC19_GL001408"/>
<dbReference type="InterPro" id="IPR020672">
    <property type="entry name" value="Ribose5P_isomerase_typA_subgr"/>
</dbReference>
<evidence type="ECO:0000313" key="5">
    <source>
        <dbReference type="Proteomes" id="UP000051015"/>
    </source>
</evidence>
<feature type="binding site" evidence="3">
    <location>
        <position position="127"/>
    </location>
    <ligand>
        <name>substrate</name>
    </ligand>
</feature>
<name>A0A0R2D5S8_9LACO</name>
<dbReference type="GO" id="GO:0009052">
    <property type="term" value="P:pentose-phosphate shunt, non-oxidative branch"/>
    <property type="evidence" value="ECO:0007669"/>
    <property type="project" value="UniProtKB-UniRule"/>
</dbReference>
<dbReference type="InterPro" id="IPR004788">
    <property type="entry name" value="Ribose5P_isomerase_type_A"/>
</dbReference>
<dbReference type="SUPFAM" id="SSF75445">
    <property type="entry name" value="D-ribose-5-phosphate isomerase (RpiA), lid domain"/>
    <property type="match status" value="1"/>
</dbReference>
<comment type="function">
    <text evidence="3">Catalyzes the reversible conversion of ribose-5-phosphate to ribulose 5-phosphate.</text>
</comment>
<dbReference type="EC" id="5.3.1.6" evidence="3"/>
<dbReference type="InterPro" id="IPR037171">
    <property type="entry name" value="NagB/RpiA_transferase-like"/>
</dbReference>
<reference evidence="4 5" key="1">
    <citation type="journal article" date="2015" name="Genome Announc.">
        <title>Expanding the biotechnology potential of lactobacilli through comparative genomics of 213 strains and associated genera.</title>
        <authorList>
            <person name="Sun Z."/>
            <person name="Harris H.M."/>
            <person name="McCann A."/>
            <person name="Guo C."/>
            <person name="Argimon S."/>
            <person name="Zhang W."/>
            <person name="Yang X."/>
            <person name="Jeffery I.B."/>
            <person name="Cooney J.C."/>
            <person name="Kagawa T.F."/>
            <person name="Liu W."/>
            <person name="Song Y."/>
            <person name="Salvetti E."/>
            <person name="Wrobel A."/>
            <person name="Rasinkangas P."/>
            <person name="Parkhill J."/>
            <person name="Rea M.C."/>
            <person name="O'Sullivan O."/>
            <person name="Ritari J."/>
            <person name="Douillard F.P."/>
            <person name="Paul Ross R."/>
            <person name="Yang R."/>
            <person name="Briner A.E."/>
            <person name="Felis G.E."/>
            <person name="de Vos W.M."/>
            <person name="Barrangou R."/>
            <person name="Klaenhammer T.R."/>
            <person name="Caufield P.W."/>
            <person name="Cui Y."/>
            <person name="Zhang H."/>
            <person name="O'Toole P.W."/>
        </authorList>
    </citation>
    <scope>NUCLEOTIDE SEQUENCE [LARGE SCALE GENOMIC DNA]</scope>
    <source>
        <strain evidence="4 5">DSM 21051</strain>
    </source>
</reference>
<keyword evidence="2 3" id="KW-0413">Isomerase</keyword>
<dbReference type="Proteomes" id="UP000051015">
    <property type="component" value="Unassembled WGS sequence"/>
</dbReference>
<dbReference type="GO" id="GO:0004751">
    <property type="term" value="F:ribose-5-phosphate isomerase activity"/>
    <property type="evidence" value="ECO:0007669"/>
    <property type="project" value="UniProtKB-UniRule"/>
</dbReference>
<dbReference type="PANTHER" id="PTHR11934:SF0">
    <property type="entry name" value="RIBOSE-5-PHOSPHATE ISOMERASE"/>
    <property type="match status" value="1"/>
</dbReference>
<comment type="pathway">
    <text evidence="3">Carbohydrate degradation; pentose phosphate pathway; D-ribose 5-phosphate from D-ribulose 5-phosphate (non-oxidative stage): step 1/1.</text>
</comment>
<accession>A0A0R2D5S8</accession>
<dbReference type="FunFam" id="3.40.50.1360:FF:000001">
    <property type="entry name" value="Ribose-5-phosphate isomerase A"/>
    <property type="match status" value="1"/>
</dbReference>
<feature type="binding site" evidence="3">
    <location>
        <begin position="87"/>
        <end position="90"/>
    </location>
    <ligand>
        <name>substrate</name>
    </ligand>
</feature>
<dbReference type="AlphaFoldDB" id="A0A0R2D5S8"/>
<organism evidence="4 5">
    <name type="scientific">Liquorilactobacillus aquaticus DSM 21051</name>
    <dbReference type="NCBI Taxonomy" id="1423725"/>
    <lineage>
        <taxon>Bacteria</taxon>
        <taxon>Bacillati</taxon>
        <taxon>Bacillota</taxon>
        <taxon>Bacilli</taxon>
        <taxon>Lactobacillales</taxon>
        <taxon>Lactobacillaceae</taxon>
        <taxon>Liquorilactobacillus</taxon>
    </lineage>
</organism>
<evidence type="ECO:0000256" key="3">
    <source>
        <dbReference type="HAMAP-Rule" id="MF_00170"/>
    </source>
</evidence>
<evidence type="ECO:0000313" key="4">
    <source>
        <dbReference type="EMBL" id="KRM95929.1"/>
    </source>
</evidence>
<protein>
    <recommendedName>
        <fullName evidence="3">Ribose-5-phosphate isomerase A</fullName>
        <ecNumber evidence="3">5.3.1.6</ecNumber>
    </recommendedName>
    <alternativeName>
        <fullName evidence="3">Phosphoriboisomerase A</fullName>
        <shortName evidence="3">PRI</shortName>
    </alternativeName>
</protein>
<dbReference type="NCBIfam" id="NF001924">
    <property type="entry name" value="PRK00702.1"/>
    <property type="match status" value="1"/>
</dbReference>
<proteinExistence type="inferred from homology"/>
<dbReference type="PANTHER" id="PTHR11934">
    <property type="entry name" value="RIBOSE-5-PHOSPHATE ISOMERASE"/>
    <property type="match status" value="1"/>
</dbReference>
<comment type="catalytic activity">
    <reaction evidence="1 3">
        <text>aldehydo-D-ribose 5-phosphate = D-ribulose 5-phosphate</text>
        <dbReference type="Rhea" id="RHEA:14657"/>
        <dbReference type="ChEBI" id="CHEBI:58121"/>
        <dbReference type="ChEBI" id="CHEBI:58273"/>
        <dbReference type="EC" id="5.3.1.6"/>
    </reaction>
</comment>
<dbReference type="PATRIC" id="fig|1423725.3.peg.1450"/>
<dbReference type="Pfam" id="PF06026">
    <property type="entry name" value="Rib_5-P_isom_A"/>
    <property type="match status" value="1"/>
</dbReference>
<dbReference type="Gene3D" id="3.30.70.260">
    <property type="match status" value="1"/>
</dbReference>
<dbReference type="CDD" id="cd01398">
    <property type="entry name" value="RPI_A"/>
    <property type="match status" value="1"/>
</dbReference>
<dbReference type="GO" id="GO:0005829">
    <property type="term" value="C:cytosol"/>
    <property type="evidence" value="ECO:0007669"/>
    <property type="project" value="TreeGrafter"/>
</dbReference>
<dbReference type="HAMAP" id="MF_00170">
    <property type="entry name" value="Rib_5P_isom_A"/>
    <property type="match status" value="1"/>
</dbReference>
<feature type="binding site" evidence="3">
    <location>
        <begin position="31"/>
        <end position="34"/>
    </location>
    <ligand>
        <name>substrate</name>
    </ligand>
</feature>
<keyword evidence="5" id="KW-1185">Reference proteome</keyword>
<evidence type="ECO:0000256" key="2">
    <source>
        <dbReference type="ARBA" id="ARBA00023235"/>
    </source>
</evidence>
<dbReference type="Gene3D" id="3.40.50.1360">
    <property type="match status" value="1"/>
</dbReference>
<dbReference type="NCBIfam" id="TIGR00021">
    <property type="entry name" value="rpiA"/>
    <property type="match status" value="1"/>
</dbReference>
<comment type="caution">
    <text evidence="4">The sequence shown here is derived from an EMBL/GenBank/DDBJ whole genome shotgun (WGS) entry which is preliminary data.</text>
</comment>
<gene>
    <name evidence="3" type="primary">rpiA</name>
    <name evidence="4" type="ORF">FC19_GL001408</name>
</gene>